<dbReference type="PATRIC" id="fig|1121939.11.peg.4111"/>
<reference evidence="2 3" key="1">
    <citation type="journal article" date="2013" name="Genome Announc.">
        <title>Draft genome sequence of the moderately halophilic gammaproteobacterium Halomonas anticariensis FP35.</title>
        <authorList>
            <person name="Tahrioui A."/>
            <person name="Quesada E."/>
            <person name="Llamas I."/>
        </authorList>
    </citation>
    <scope>NUCLEOTIDE SEQUENCE [LARGE SCALE GENOMIC DNA]</scope>
    <source>
        <strain evidence="3">DSM 16096 / CECT 5854 / LMG 22089 / FP35</strain>
    </source>
</reference>
<dbReference type="Gene3D" id="3.10.129.10">
    <property type="entry name" value="Hotdog Thioesterase"/>
    <property type="match status" value="1"/>
</dbReference>
<keyword evidence="3" id="KW-1185">Reference proteome</keyword>
<dbReference type="InterPro" id="IPR029069">
    <property type="entry name" value="HotDog_dom_sf"/>
</dbReference>
<dbReference type="RefSeq" id="WP_016418621.1">
    <property type="nucleotide sequence ID" value="NZ_AUAB01000047.1"/>
</dbReference>
<dbReference type="InterPro" id="IPR052342">
    <property type="entry name" value="MCH/BMMD"/>
</dbReference>
<dbReference type="Pfam" id="PF01575">
    <property type="entry name" value="MaoC_dehydratas"/>
    <property type="match status" value="1"/>
</dbReference>
<dbReference type="SUPFAM" id="SSF54637">
    <property type="entry name" value="Thioesterase/thiol ester dehydrase-isomerase"/>
    <property type="match status" value="1"/>
</dbReference>
<protein>
    <recommendedName>
        <fullName evidence="1">MaoC-like domain-containing protein</fullName>
    </recommendedName>
</protein>
<accession>S2KJ25</accession>
<feature type="domain" description="MaoC-like" evidence="1">
    <location>
        <begin position="33"/>
        <end position="128"/>
    </location>
</feature>
<evidence type="ECO:0000259" key="1">
    <source>
        <dbReference type="Pfam" id="PF01575"/>
    </source>
</evidence>
<dbReference type="STRING" id="1121939.L861_13850"/>
<dbReference type="PANTHER" id="PTHR43664">
    <property type="entry name" value="MONOAMINE OXIDASE-RELATED"/>
    <property type="match status" value="1"/>
</dbReference>
<evidence type="ECO:0000313" key="3">
    <source>
        <dbReference type="Proteomes" id="UP000014463"/>
    </source>
</evidence>
<proteinExistence type="predicted"/>
<dbReference type="EMBL" id="ASTJ01000041">
    <property type="protein sequence ID" value="EPC00353.1"/>
    <property type="molecule type" value="Genomic_DNA"/>
</dbReference>
<dbReference type="eggNOG" id="COG2030">
    <property type="taxonomic scope" value="Bacteria"/>
</dbReference>
<evidence type="ECO:0000313" key="2">
    <source>
        <dbReference type="EMBL" id="EPC00353.1"/>
    </source>
</evidence>
<name>S2KJ25_LITA3</name>
<gene>
    <name evidence="2" type="ORF">L861_13850</name>
</gene>
<dbReference type="Proteomes" id="UP000014463">
    <property type="component" value="Unassembled WGS sequence"/>
</dbReference>
<comment type="caution">
    <text evidence="2">The sequence shown here is derived from an EMBL/GenBank/DDBJ whole genome shotgun (WGS) entry which is preliminary data.</text>
</comment>
<dbReference type="PANTHER" id="PTHR43664:SF1">
    <property type="entry name" value="BETA-METHYLMALYL-COA DEHYDRATASE"/>
    <property type="match status" value="1"/>
</dbReference>
<dbReference type="AlphaFoldDB" id="S2KJ25"/>
<sequence length="163" mass="18142">MQQTHEEKRNDRLLKSGDLFFDDLIEGDYFVTEGIVVTESHVVGFAGLSGDRFSIHLDDVTAQQAGFPGRIAHGLLVLGLVDGLMMNSAVKPRIVAALGWDWSFKAPVLINDRVHAEARFKPIRRTKRGDRGIVELVITVFKNQRDVVHSGVKTLMLECRSSA</sequence>
<dbReference type="InterPro" id="IPR002539">
    <property type="entry name" value="MaoC-like_dom"/>
</dbReference>
<organism evidence="2 3">
    <name type="scientific">Litchfieldella anticariensis (strain DSM 16096 / CECT 5854 / CIP 108499 / LMG 22089 / FP35)</name>
    <name type="common">Halomonas anticariensis</name>
    <dbReference type="NCBI Taxonomy" id="1121939"/>
    <lineage>
        <taxon>Bacteria</taxon>
        <taxon>Pseudomonadati</taxon>
        <taxon>Pseudomonadota</taxon>
        <taxon>Gammaproteobacteria</taxon>
        <taxon>Oceanospirillales</taxon>
        <taxon>Halomonadaceae</taxon>
        <taxon>Litchfieldella</taxon>
    </lineage>
</organism>